<evidence type="ECO:0008006" key="3">
    <source>
        <dbReference type="Google" id="ProtNLM"/>
    </source>
</evidence>
<organism evidence="2">
    <name type="scientific">marine sediment metagenome</name>
    <dbReference type="NCBI Taxonomy" id="412755"/>
    <lineage>
        <taxon>unclassified sequences</taxon>
        <taxon>metagenomes</taxon>
        <taxon>ecological metagenomes</taxon>
    </lineage>
</organism>
<sequence length="569" mass="62820">MATYLDKVKEQRTRKSALHARMDADKNLLYLVKYVMMGRDEHSPVPNIRNSTMNDPAVFFANITSNLGSAVEQRVVETDDDKLDTTSIEDFLESAFGAVGLRRAERGEPQINPFFDEQSCIRGRVGARCLFQMIDGVLDTDITPWDMRFVTYSPGKKGLDWGANTTWRTKEEIEAEAWVKDSMGLTAALKGKGEEIDIEVLDVWDTVHNEIWVNNIKVFEQPHSFGFTPVAIQTVTLGSMLADKDALAHKGESIFFLFRDLVDELNELASIAKTINFRTVEGALQEATEEGRSASPGEDGTYEKVTRPGSITTVDKGGGYANMPIQDVMRAFGQLMGVVESRIQRGSLSSIDLGIMPGQPPSAIALIQISEGRDQVFLPRLGVRGLLNQQLSHMIINQVKQIGGTVELGARGHKKSFNVSQLEGEYDITFKYFIKDTKVDAARYSVAAAAGNLISEKTKRRDIMQLEDPEGEEQQLRIEEAELLFPVIKQTRVIRALAESDDDDQVFEAEMASLSMGISLDRLMAGEAPELPPAPEQRPQPLELGIGGGTTSAQKASDLQRTPVSEEGG</sequence>
<accession>A0A0F9RIP7</accession>
<name>A0A0F9RIP7_9ZZZZ</name>
<reference evidence="2" key="1">
    <citation type="journal article" date="2015" name="Nature">
        <title>Complex archaea that bridge the gap between prokaryotes and eukaryotes.</title>
        <authorList>
            <person name="Spang A."/>
            <person name="Saw J.H."/>
            <person name="Jorgensen S.L."/>
            <person name="Zaremba-Niedzwiedzka K."/>
            <person name="Martijn J."/>
            <person name="Lind A.E."/>
            <person name="van Eijk R."/>
            <person name="Schleper C."/>
            <person name="Guy L."/>
            <person name="Ettema T.J."/>
        </authorList>
    </citation>
    <scope>NUCLEOTIDE SEQUENCE</scope>
</reference>
<proteinExistence type="predicted"/>
<dbReference type="EMBL" id="LAZR01002850">
    <property type="protein sequence ID" value="KKN24861.1"/>
    <property type="molecule type" value="Genomic_DNA"/>
</dbReference>
<evidence type="ECO:0000313" key="2">
    <source>
        <dbReference type="EMBL" id="KKN24861.1"/>
    </source>
</evidence>
<evidence type="ECO:0000256" key="1">
    <source>
        <dbReference type="SAM" id="MobiDB-lite"/>
    </source>
</evidence>
<protein>
    <recommendedName>
        <fullName evidence="3">Portal protein</fullName>
    </recommendedName>
</protein>
<gene>
    <name evidence="2" type="ORF">LCGC14_0890630</name>
</gene>
<feature type="compositionally biased region" description="Polar residues" evidence="1">
    <location>
        <begin position="551"/>
        <end position="563"/>
    </location>
</feature>
<feature type="region of interest" description="Disordered" evidence="1">
    <location>
        <begin position="527"/>
        <end position="569"/>
    </location>
</feature>
<dbReference type="AlphaFoldDB" id="A0A0F9RIP7"/>
<feature type="region of interest" description="Disordered" evidence="1">
    <location>
        <begin position="286"/>
        <end position="308"/>
    </location>
</feature>
<comment type="caution">
    <text evidence="2">The sequence shown here is derived from an EMBL/GenBank/DDBJ whole genome shotgun (WGS) entry which is preliminary data.</text>
</comment>